<dbReference type="RefSeq" id="WP_166325464.1">
    <property type="nucleotide sequence ID" value="NZ_CP049916.1"/>
</dbReference>
<gene>
    <name evidence="5" type="ORF">G8D99_10390</name>
</gene>
<proteinExistence type="inferred from homology"/>
<dbReference type="InterPro" id="IPR042070">
    <property type="entry name" value="PucR_C-HTH_sf"/>
</dbReference>
<reference evidence="5 6" key="1">
    <citation type="submission" date="2020-03" db="EMBL/GenBank/DDBJ databases">
        <authorList>
            <person name="Zhu W."/>
        </authorList>
    </citation>
    <scope>NUCLEOTIDE SEQUENCE [LARGE SCALE GENOMIC DNA]</scope>
    <source>
        <strain evidence="5 6">185</strain>
    </source>
</reference>
<dbReference type="AlphaFoldDB" id="A0A6G8S5S4"/>
<evidence type="ECO:0000313" key="5">
    <source>
        <dbReference type="EMBL" id="QIO09388.1"/>
    </source>
</evidence>
<dbReference type="InterPro" id="IPR041522">
    <property type="entry name" value="CdaR_GGDEF"/>
</dbReference>
<evidence type="ECO:0000259" key="3">
    <source>
        <dbReference type="Pfam" id="PF13556"/>
    </source>
</evidence>
<dbReference type="Pfam" id="PF13556">
    <property type="entry name" value="HTH_30"/>
    <property type="match status" value="1"/>
</dbReference>
<dbReference type="InterPro" id="IPR012914">
    <property type="entry name" value="PucR_dom"/>
</dbReference>
<accession>A0A6G8S5S4</accession>
<dbReference type="InterPro" id="IPR051448">
    <property type="entry name" value="CdaR-like_regulators"/>
</dbReference>
<evidence type="ECO:0000256" key="1">
    <source>
        <dbReference type="ARBA" id="ARBA00006754"/>
    </source>
</evidence>
<dbReference type="Pfam" id="PF17853">
    <property type="entry name" value="GGDEF_2"/>
    <property type="match status" value="1"/>
</dbReference>
<dbReference type="Gene3D" id="1.10.10.2840">
    <property type="entry name" value="PucR C-terminal helix-turn-helix domain"/>
    <property type="match status" value="1"/>
</dbReference>
<dbReference type="InterPro" id="IPR025736">
    <property type="entry name" value="PucR_C-HTH_dom"/>
</dbReference>
<keyword evidence="6" id="KW-1185">Reference proteome</keyword>
<dbReference type="Pfam" id="PF07905">
    <property type="entry name" value="PucR"/>
    <property type="match status" value="1"/>
</dbReference>
<feature type="domain" description="PucR C-terminal helix-turn-helix" evidence="3">
    <location>
        <begin position="339"/>
        <end position="397"/>
    </location>
</feature>
<evidence type="ECO:0000259" key="4">
    <source>
        <dbReference type="Pfam" id="PF17853"/>
    </source>
</evidence>
<evidence type="ECO:0000313" key="6">
    <source>
        <dbReference type="Proteomes" id="UP000501939"/>
    </source>
</evidence>
<organism evidence="5 6">
    <name type="scientific">Acinetobacter lanii</name>
    <dbReference type="NCBI Taxonomy" id="2715163"/>
    <lineage>
        <taxon>Bacteria</taxon>
        <taxon>Pseudomonadati</taxon>
        <taxon>Pseudomonadota</taxon>
        <taxon>Gammaproteobacteria</taxon>
        <taxon>Moraxellales</taxon>
        <taxon>Moraxellaceae</taxon>
        <taxon>Acinetobacter</taxon>
    </lineage>
</organism>
<feature type="domain" description="CdaR GGDEF-like" evidence="4">
    <location>
        <begin position="151"/>
        <end position="286"/>
    </location>
</feature>
<sequence>MSMTVQDVLDLPQLFEMQVRAGHQHLHRIVRWFYVAENESISEWISGGEIIFVGVNTIRDEANLLALLDQAQQRDVAAMVILTSPDFIPSIPESVIAKAGALALPLIEQPYRLKMVEVTHIIGTRLVEFSQLKRSAEDVVMQLLQGDFPSLDSIHMRAQQVSLPVFESHVIVVLKCVQPHTVNERDMLAHEKAFFQFKQSAYQLLEQWHKQQQQQFPVTRQSDQFHLVLSLEQLNEEEWQAHLMQLRQQLQDLTHDLQIYIGLSNPVQSAVAFQRGFWEACHAQEVAADLAAEQGVCHYRDLGLLKLLKAIPNKQLLQQFMQDCIGMLIEPERKHPYLLVETLDAWFKENGNVIATSQRLGIHRNTLNQRIQKIEALMGQSLTSAHFRLNAAVALLIWRMTHH</sequence>
<dbReference type="EMBL" id="CP049916">
    <property type="protein sequence ID" value="QIO09388.1"/>
    <property type="molecule type" value="Genomic_DNA"/>
</dbReference>
<evidence type="ECO:0000259" key="2">
    <source>
        <dbReference type="Pfam" id="PF07905"/>
    </source>
</evidence>
<protein>
    <submittedName>
        <fullName evidence="5">PucR family transcriptional regulator</fullName>
    </submittedName>
</protein>
<name>A0A6G8S5S4_9GAMM</name>
<dbReference type="Proteomes" id="UP000501939">
    <property type="component" value="Chromosome"/>
</dbReference>
<comment type="similarity">
    <text evidence="1">Belongs to the CdaR family.</text>
</comment>
<dbReference type="PANTHER" id="PTHR33744">
    <property type="entry name" value="CARBOHYDRATE DIACID REGULATOR"/>
    <property type="match status" value="1"/>
</dbReference>
<feature type="domain" description="Purine catabolism PurC-like" evidence="2">
    <location>
        <begin position="7"/>
        <end position="124"/>
    </location>
</feature>
<dbReference type="KEGG" id="alj:G8D99_10390"/>